<dbReference type="RefSeq" id="WP_255044347.1">
    <property type="nucleotide sequence ID" value="NZ_JANEYT010000063.1"/>
</dbReference>
<organism evidence="1 2">
    <name type="scientific">Photobacterium pectinilyticum</name>
    <dbReference type="NCBI Taxonomy" id="2906793"/>
    <lineage>
        <taxon>Bacteria</taxon>
        <taxon>Pseudomonadati</taxon>
        <taxon>Pseudomonadota</taxon>
        <taxon>Gammaproteobacteria</taxon>
        <taxon>Vibrionales</taxon>
        <taxon>Vibrionaceae</taxon>
        <taxon>Photobacterium</taxon>
    </lineage>
</organism>
<evidence type="ECO:0000313" key="2">
    <source>
        <dbReference type="Proteomes" id="UP001524460"/>
    </source>
</evidence>
<keyword evidence="2" id="KW-1185">Reference proteome</keyword>
<sequence>MEKQHYDQVIADSIKEAQRRLLDSNENYGLLIQLSTKVTRLEEAIVTISRETIDCYENQTFSPVICIKSNSSRTTQLQCEVLSTARTENSGRFVDKVISALSRSLFDELVVGGSISSYYENQINTEQLHSTLNSSIRGHEARPVYLCELEIRFDLFKLPIFILIAEV</sequence>
<evidence type="ECO:0000313" key="1">
    <source>
        <dbReference type="EMBL" id="MCQ1060267.1"/>
    </source>
</evidence>
<dbReference type="EMBL" id="JANEYT010000063">
    <property type="protein sequence ID" value="MCQ1060267.1"/>
    <property type="molecule type" value="Genomic_DNA"/>
</dbReference>
<accession>A0ABT1N835</accession>
<proteinExistence type="predicted"/>
<gene>
    <name evidence="1" type="ORF">NHN17_19675</name>
</gene>
<reference evidence="1 2" key="1">
    <citation type="submission" date="2022-07" db="EMBL/GenBank/DDBJ databases">
        <title>Photobacterium pectinilyticum sp. nov., a marine bacterium isolated from surface seawater of Qingdao offshore.</title>
        <authorList>
            <person name="Wang X."/>
        </authorList>
    </citation>
    <scope>NUCLEOTIDE SEQUENCE [LARGE SCALE GENOMIC DNA]</scope>
    <source>
        <strain evidence="1 2">ZSDE20</strain>
    </source>
</reference>
<comment type="caution">
    <text evidence="1">The sequence shown here is derived from an EMBL/GenBank/DDBJ whole genome shotgun (WGS) entry which is preliminary data.</text>
</comment>
<dbReference type="Proteomes" id="UP001524460">
    <property type="component" value="Unassembled WGS sequence"/>
</dbReference>
<protein>
    <submittedName>
        <fullName evidence="1">Uncharacterized protein</fullName>
    </submittedName>
</protein>
<name>A0ABT1N835_9GAMM</name>